<keyword evidence="1" id="KW-1133">Transmembrane helix</keyword>
<evidence type="ECO:0000256" key="1">
    <source>
        <dbReference type="SAM" id="Phobius"/>
    </source>
</evidence>
<dbReference type="OrthoDB" id="513456at2"/>
<protein>
    <recommendedName>
        <fullName evidence="4">Glycerol dehydrogenase</fullName>
    </recommendedName>
</protein>
<name>A0A1U7J719_9CYAN</name>
<feature type="transmembrane region" description="Helical" evidence="1">
    <location>
        <begin position="25"/>
        <end position="52"/>
    </location>
</feature>
<proteinExistence type="predicted"/>
<keyword evidence="1" id="KW-0812">Transmembrane</keyword>
<dbReference type="Pfam" id="PF11317">
    <property type="entry name" value="DUF3119"/>
    <property type="match status" value="1"/>
</dbReference>
<reference evidence="2 3" key="1">
    <citation type="submission" date="2016-11" db="EMBL/GenBank/DDBJ databases">
        <title>Draft Genome Sequences of Nine Cyanobacterial Strains from Diverse Habitats.</title>
        <authorList>
            <person name="Zhu T."/>
            <person name="Hou S."/>
            <person name="Lu X."/>
            <person name="Hess W.R."/>
        </authorList>
    </citation>
    <scope>NUCLEOTIDE SEQUENCE [LARGE SCALE GENOMIC DNA]</scope>
    <source>
        <strain evidence="2 3">NIES-30</strain>
    </source>
</reference>
<comment type="caution">
    <text evidence="2">The sequence shown here is derived from an EMBL/GenBank/DDBJ whole genome shotgun (WGS) entry which is preliminary data.</text>
</comment>
<evidence type="ECO:0000313" key="2">
    <source>
        <dbReference type="EMBL" id="OKH48760.1"/>
    </source>
</evidence>
<sequence length="131" mass="15043">MRTVTSTPTATHTDLPPSYRIPLTVIGLGILLALGKIWLGALVGSFGLFLLVQAVTLTLRFTDSALDIYRRNTLIRHFLYEEWQHWEIFWKPVPVLFYFREINSIHFLPIIFSPNELRTCLETHCAAAQAE</sequence>
<dbReference type="AlphaFoldDB" id="A0A1U7J719"/>
<accession>A0A1U7J719</accession>
<dbReference type="EMBL" id="MRCG01000005">
    <property type="protein sequence ID" value="OKH48760.1"/>
    <property type="molecule type" value="Genomic_DNA"/>
</dbReference>
<organism evidence="2 3">
    <name type="scientific">Phormidium tenue NIES-30</name>
    <dbReference type="NCBI Taxonomy" id="549789"/>
    <lineage>
        <taxon>Bacteria</taxon>
        <taxon>Bacillati</taxon>
        <taxon>Cyanobacteriota</taxon>
        <taxon>Cyanophyceae</taxon>
        <taxon>Oscillatoriophycideae</taxon>
        <taxon>Oscillatoriales</taxon>
        <taxon>Oscillatoriaceae</taxon>
        <taxon>Phormidium</taxon>
    </lineage>
</organism>
<keyword evidence="1" id="KW-0472">Membrane</keyword>
<dbReference type="Proteomes" id="UP000185557">
    <property type="component" value="Unassembled WGS sequence"/>
</dbReference>
<keyword evidence="3" id="KW-1185">Reference proteome</keyword>
<evidence type="ECO:0000313" key="3">
    <source>
        <dbReference type="Proteomes" id="UP000185557"/>
    </source>
</evidence>
<dbReference type="STRING" id="549789.NIES30_09505"/>
<dbReference type="InterPro" id="IPR021467">
    <property type="entry name" value="DUF3119"/>
</dbReference>
<dbReference type="PANTHER" id="PTHR35550">
    <property type="match status" value="1"/>
</dbReference>
<evidence type="ECO:0008006" key="4">
    <source>
        <dbReference type="Google" id="ProtNLM"/>
    </source>
</evidence>
<dbReference type="PANTHER" id="PTHR35550:SF2">
    <property type="entry name" value="OS05G0401200 PROTEIN"/>
    <property type="match status" value="1"/>
</dbReference>
<gene>
    <name evidence="2" type="ORF">NIES30_09505</name>
</gene>